<evidence type="ECO:0000259" key="3">
    <source>
        <dbReference type="Pfam" id="PF13180"/>
    </source>
</evidence>
<feature type="domain" description="PDZ" evidence="3">
    <location>
        <begin position="256"/>
        <end position="361"/>
    </location>
</feature>
<dbReference type="Gene3D" id="2.40.10.120">
    <property type="match status" value="1"/>
</dbReference>
<dbReference type="InterPro" id="IPR009003">
    <property type="entry name" value="Peptidase_S1_PA"/>
</dbReference>
<dbReference type="InterPro" id="IPR036034">
    <property type="entry name" value="PDZ_sf"/>
</dbReference>
<dbReference type="InterPro" id="IPR001940">
    <property type="entry name" value="Peptidase_S1C"/>
</dbReference>
<dbReference type="Pfam" id="PF13180">
    <property type="entry name" value="PDZ_2"/>
    <property type="match status" value="1"/>
</dbReference>
<keyword evidence="1 4" id="KW-0645">Protease</keyword>
<dbReference type="AlphaFoldDB" id="A0A1I4J1X1"/>
<dbReference type="PANTHER" id="PTHR43343:SF3">
    <property type="entry name" value="PROTEASE DO-LIKE 8, CHLOROPLASTIC"/>
    <property type="match status" value="1"/>
</dbReference>
<gene>
    <name evidence="4" type="ORF">SAMN04487950_4344</name>
</gene>
<dbReference type="GO" id="GO:0004252">
    <property type="term" value="F:serine-type endopeptidase activity"/>
    <property type="evidence" value="ECO:0007669"/>
    <property type="project" value="InterPro"/>
</dbReference>
<dbReference type="InterPro" id="IPR051201">
    <property type="entry name" value="Chloro_Bact_Ser_Proteases"/>
</dbReference>
<dbReference type="SUPFAM" id="SSF50156">
    <property type="entry name" value="PDZ domain-like"/>
    <property type="match status" value="1"/>
</dbReference>
<dbReference type="SUPFAM" id="SSF50494">
    <property type="entry name" value="Trypsin-like serine proteases"/>
    <property type="match status" value="1"/>
</dbReference>
<dbReference type="RefSeq" id="WP_089872381.1">
    <property type="nucleotide sequence ID" value="NZ_FOTC01000009.1"/>
</dbReference>
<dbReference type="PROSITE" id="PS51318">
    <property type="entry name" value="TAT"/>
    <property type="match status" value="1"/>
</dbReference>
<proteinExistence type="predicted"/>
<dbReference type="Gene3D" id="2.30.42.10">
    <property type="match status" value="1"/>
</dbReference>
<accession>A0A1I4J1X1</accession>
<keyword evidence="2" id="KW-0378">Hydrolase</keyword>
<dbReference type="InterPro" id="IPR006311">
    <property type="entry name" value="TAT_signal"/>
</dbReference>
<dbReference type="GO" id="GO:0006508">
    <property type="term" value="P:proteolysis"/>
    <property type="evidence" value="ECO:0007669"/>
    <property type="project" value="UniProtKB-KW"/>
</dbReference>
<dbReference type="PRINTS" id="PR00834">
    <property type="entry name" value="PROTEASES2C"/>
</dbReference>
<sequence length="367" mass="37689">MNASRRRFLAGLGSVAVAASAGCSAPTSSAEGADTSTAAESVASSGVSQTQTVASDEPYTQVYRDVVSSIVLVRVYREDGSAGQGSGFVYDGRHLVTNEHVVRGKSEVRVQFRDGEWRVASVVGTDVYSDLAVLRIPNKPEYATPLSFVEAEPPVGTRVVAVGAPFDLGGSVSAGIVSGQNRALPSSTGFTIADAVQTDAAVNPGNSGGPLVTLDGEVAGVINSGGGDNIGFAISAALTQRVVPALIESGSYEHSFLGVQLQQVSPLVAEANGLDRARGVLVVSTVQGGPAEGLLRGSDDRTSINGRQVPVGGDVVVAVDETPIRTQTDLGTYLALETSPGDTVRVTVLRDGEQQTVEVTLGRRPAP</sequence>
<evidence type="ECO:0000313" key="4">
    <source>
        <dbReference type="EMBL" id="SFL60564.1"/>
    </source>
</evidence>
<keyword evidence="5" id="KW-1185">Reference proteome</keyword>
<reference evidence="5" key="1">
    <citation type="submission" date="2016-10" db="EMBL/GenBank/DDBJ databases">
        <authorList>
            <person name="Varghese N."/>
            <person name="Submissions S."/>
        </authorList>
    </citation>
    <scope>NUCLEOTIDE SEQUENCE [LARGE SCALE GENOMIC DNA]</scope>
    <source>
        <strain evidence="5">CGMCC 1.7738</strain>
    </source>
</reference>
<evidence type="ECO:0000256" key="2">
    <source>
        <dbReference type="ARBA" id="ARBA00022801"/>
    </source>
</evidence>
<dbReference type="InterPro" id="IPR001478">
    <property type="entry name" value="PDZ"/>
</dbReference>
<evidence type="ECO:0000256" key="1">
    <source>
        <dbReference type="ARBA" id="ARBA00022670"/>
    </source>
</evidence>
<dbReference type="PANTHER" id="PTHR43343">
    <property type="entry name" value="PEPTIDASE S12"/>
    <property type="match status" value="1"/>
</dbReference>
<dbReference type="PROSITE" id="PS51257">
    <property type="entry name" value="PROKAR_LIPOPROTEIN"/>
    <property type="match status" value="1"/>
</dbReference>
<dbReference type="Pfam" id="PF13365">
    <property type="entry name" value="Trypsin_2"/>
    <property type="match status" value="1"/>
</dbReference>
<dbReference type="EMBL" id="FOTC01000009">
    <property type="protein sequence ID" value="SFL60564.1"/>
    <property type="molecule type" value="Genomic_DNA"/>
</dbReference>
<dbReference type="Proteomes" id="UP000199607">
    <property type="component" value="Unassembled WGS sequence"/>
</dbReference>
<evidence type="ECO:0000313" key="5">
    <source>
        <dbReference type="Proteomes" id="UP000199607"/>
    </source>
</evidence>
<protein>
    <submittedName>
        <fullName evidence="4">Serine protease, S1-C subfamily, contains C-terminal PDZ domain</fullName>
    </submittedName>
</protein>
<dbReference type="STRING" id="553466.SAMN04487950_4344"/>
<organism evidence="4 5">
    <name type="scientific">Halogranum rubrum</name>
    <dbReference type="NCBI Taxonomy" id="553466"/>
    <lineage>
        <taxon>Archaea</taxon>
        <taxon>Methanobacteriati</taxon>
        <taxon>Methanobacteriota</taxon>
        <taxon>Stenosarchaea group</taxon>
        <taxon>Halobacteria</taxon>
        <taxon>Halobacteriales</taxon>
        <taxon>Haloferacaceae</taxon>
    </lineage>
</organism>
<name>A0A1I4J1X1_9EURY</name>